<evidence type="ECO:0000256" key="11">
    <source>
        <dbReference type="ARBA" id="ARBA00042333"/>
    </source>
</evidence>
<evidence type="ECO:0000256" key="5">
    <source>
        <dbReference type="ARBA" id="ARBA00023163"/>
    </source>
</evidence>
<reference evidence="15" key="1">
    <citation type="submission" date="2025-08" db="UniProtKB">
        <authorList>
            <consortium name="Ensembl"/>
        </authorList>
    </citation>
    <scope>IDENTIFICATION</scope>
</reference>
<evidence type="ECO:0000313" key="16">
    <source>
        <dbReference type="Proteomes" id="UP000675900"/>
    </source>
</evidence>
<dbReference type="AlphaFoldDB" id="A0A8C9KT54"/>
<evidence type="ECO:0000256" key="3">
    <source>
        <dbReference type="ARBA" id="ARBA00023125"/>
    </source>
</evidence>
<name>A0A8C9KT54_PANTA</name>
<feature type="compositionally biased region" description="Low complexity" evidence="13">
    <location>
        <begin position="292"/>
        <end position="311"/>
    </location>
</feature>
<evidence type="ECO:0000256" key="9">
    <source>
        <dbReference type="ARBA" id="ARBA00038129"/>
    </source>
</evidence>
<comment type="subunit">
    <text evidence="8">Heterotrimeric transcription factor composed of three components, NF-YA, NF-YB and NF-YC. NF-YB and NF-YC must interact and dimerize for NF-YA association and DNA binding.</text>
</comment>
<evidence type="ECO:0000313" key="15">
    <source>
        <dbReference type="Ensembl" id="ENSPTIP00000020633.1"/>
    </source>
</evidence>
<feature type="compositionally biased region" description="Low complexity" evidence="13">
    <location>
        <begin position="339"/>
        <end position="350"/>
    </location>
</feature>
<keyword evidence="16" id="KW-1185">Reference proteome</keyword>
<dbReference type="InterPro" id="IPR007125">
    <property type="entry name" value="H2A/H2B/H3"/>
</dbReference>
<dbReference type="GO" id="GO:0016602">
    <property type="term" value="C:CCAAT-binding factor complex"/>
    <property type="evidence" value="ECO:0007669"/>
    <property type="project" value="Ensembl"/>
</dbReference>
<dbReference type="GeneTree" id="ENSGT00940000155689"/>
<protein>
    <recommendedName>
        <fullName evidence="10">Nuclear transcription factor Y subunit gamma</fullName>
    </recommendedName>
    <alternativeName>
        <fullName evidence="11">CAAT box DNA-binding protein subunit C</fullName>
    </alternativeName>
    <alternativeName>
        <fullName evidence="12">Nuclear transcription factor Y subunit C</fullName>
    </alternativeName>
</protein>
<evidence type="ECO:0000259" key="14">
    <source>
        <dbReference type="Pfam" id="PF00125"/>
    </source>
</evidence>
<dbReference type="PANTHER" id="PTHR10252:SF8">
    <property type="entry name" value="NUCLEAR TRANSCRIPTION FACTOR Y SUBUNIT GAMMA"/>
    <property type="match status" value="1"/>
</dbReference>
<dbReference type="SUPFAM" id="SSF47113">
    <property type="entry name" value="Histone-fold"/>
    <property type="match status" value="1"/>
</dbReference>
<dbReference type="InterPro" id="IPR009072">
    <property type="entry name" value="Histone-fold"/>
</dbReference>
<organism evidence="15 16">
    <name type="scientific">Panthera tigris altaica</name>
    <name type="common">Siberian tiger</name>
    <dbReference type="NCBI Taxonomy" id="74533"/>
    <lineage>
        <taxon>Eukaryota</taxon>
        <taxon>Metazoa</taxon>
        <taxon>Chordata</taxon>
        <taxon>Craniata</taxon>
        <taxon>Vertebrata</taxon>
        <taxon>Euteleostomi</taxon>
        <taxon>Mammalia</taxon>
        <taxon>Eutheria</taxon>
        <taxon>Laurasiatheria</taxon>
        <taxon>Carnivora</taxon>
        <taxon>Feliformia</taxon>
        <taxon>Felidae</taxon>
        <taxon>Pantherinae</taxon>
        <taxon>Panthera</taxon>
    </lineage>
</organism>
<evidence type="ECO:0000256" key="4">
    <source>
        <dbReference type="ARBA" id="ARBA00023159"/>
    </source>
</evidence>
<evidence type="ECO:0000256" key="10">
    <source>
        <dbReference type="ARBA" id="ARBA00040590"/>
    </source>
</evidence>
<dbReference type="Ensembl" id="ENSPTIT00000024983.1">
    <property type="protein sequence ID" value="ENSPTIP00000020633.1"/>
    <property type="gene ID" value="ENSPTIG00000018001.1"/>
</dbReference>
<dbReference type="GO" id="GO:0032993">
    <property type="term" value="C:protein-DNA complex"/>
    <property type="evidence" value="ECO:0007669"/>
    <property type="project" value="Ensembl"/>
</dbReference>
<dbReference type="FunFam" id="1.10.20.10:FF:000006">
    <property type="entry name" value="Nuclear transcription factor Y subunit gamma"/>
    <property type="match status" value="1"/>
</dbReference>
<evidence type="ECO:0000256" key="6">
    <source>
        <dbReference type="ARBA" id="ARBA00023242"/>
    </source>
</evidence>
<feature type="domain" description="Core Histone H2A/H2B/H3" evidence="14">
    <location>
        <begin position="28"/>
        <end position="105"/>
    </location>
</feature>
<evidence type="ECO:0000256" key="12">
    <source>
        <dbReference type="ARBA" id="ARBA00042663"/>
    </source>
</evidence>
<dbReference type="GO" id="GO:0000978">
    <property type="term" value="F:RNA polymerase II cis-regulatory region sequence-specific DNA binding"/>
    <property type="evidence" value="ECO:0007669"/>
    <property type="project" value="Ensembl"/>
</dbReference>
<evidence type="ECO:0000256" key="1">
    <source>
        <dbReference type="ARBA" id="ARBA00004123"/>
    </source>
</evidence>
<feature type="region of interest" description="Disordered" evidence="13">
    <location>
        <begin position="292"/>
        <end position="357"/>
    </location>
</feature>
<reference evidence="15" key="2">
    <citation type="submission" date="2025-09" db="UniProtKB">
        <authorList>
            <consortium name="Ensembl"/>
        </authorList>
    </citation>
    <scope>IDENTIFICATION</scope>
</reference>
<evidence type="ECO:0000256" key="2">
    <source>
        <dbReference type="ARBA" id="ARBA00023015"/>
    </source>
</evidence>
<dbReference type="GO" id="GO:0046982">
    <property type="term" value="F:protein heterodimerization activity"/>
    <property type="evidence" value="ECO:0007669"/>
    <property type="project" value="InterPro"/>
</dbReference>
<evidence type="ECO:0000256" key="13">
    <source>
        <dbReference type="SAM" id="MobiDB-lite"/>
    </source>
</evidence>
<comment type="similarity">
    <text evidence="9">Belongs to the NFYC/HAP5 subunit family.</text>
</comment>
<keyword evidence="5" id="KW-0804">Transcription</keyword>
<gene>
    <name evidence="15" type="primary">NFYC</name>
</gene>
<accession>A0A8C9KT54</accession>
<dbReference type="InterPro" id="IPR050568">
    <property type="entry name" value="Transcr_DNA_Rep_Reg"/>
</dbReference>
<dbReference type="PANTHER" id="PTHR10252">
    <property type="entry name" value="HISTONE-LIKE TRANSCRIPTION FACTOR CCAAT-RELATED"/>
    <property type="match status" value="1"/>
</dbReference>
<keyword evidence="3" id="KW-0238">DNA-binding</keyword>
<dbReference type="CDD" id="cd22908">
    <property type="entry name" value="HFD_NFYC-like"/>
    <property type="match status" value="1"/>
</dbReference>
<dbReference type="Proteomes" id="UP000675900">
    <property type="component" value="Unassembled WGS sequence"/>
</dbReference>
<dbReference type="GO" id="GO:0001228">
    <property type="term" value="F:DNA-binding transcription activator activity, RNA polymerase II-specific"/>
    <property type="evidence" value="ECO:0007669"/>
    <property type="project" value="Ensembl"/>
</dbReference>
<evidence type="ECO:0000256" key="8">
    <source>
        <dbReference type="ARBA" id="ARBA00025911"/>
    </source>
</evidence>
<keyword evidence="2" id="KW-0805">Transcription regulation</keyword>
<evidence type="ECO:0000256" key="7">
    <source>
        <dbReference type="ARBA" id="ARBA00025263"/>
    </source>
</evidence>
<dbReference type="Gene3D" id="1.10.20.10">
    <property type="entry name" value="Histone, subunit A"/>
    <property type="match status" value="1"/>
</dbReference>
<comment type="function">
    <text evidence="7">Component of the sequence-specific heterotrimeric transcription factor (NF-Y) which specifically recognizes a 5'-CCAAT-3' box motif found in the promoters of its target genes. NF-Y can function as both an activator and a repressor, depending on its interacting cofactors.</text>
</comment>
<keyword evidence="6" id="KW-0539">Nucleus</keyword>
<comment type="subcellular location">
    <subcellularLocation>
        <location evidence="1">Nucleus</location>
    </subcellularLocation>
</comment>
<dbReference type="GO" id="GO:0005654">
    <property type="term" value="C:nucleoplasm"/>
    <property type="evidence" value="ECO:0007669"/>
    <property type="project" value="Ensembl"/>
</dbReference>
<proteinExistence type="inferred from homology"/>
<dbReference type="Pfam" id="PF00125">
    <property type="entry name" value="Histone"/>
    <property type="match status" value="1"/>
</dbReference>
<sequence length="454" mass="49279">MSTEGGFGGTSSSDAQQSLQSFWPRVMEEIRNLTVKDFRVQELPLARIKKIMKLDEDVKMISAEAPVLFAKAAQIFITELTLRAWIHTEDNKRRTLQRNDIAMAITKFDQFDFLIDIVPRDELKPPKRQEEVRQSVTPAEPVQYYFTLAQQPAAVQVQGQQQGQQTTSSTTTIQPGQIIIAQPQQGQTTPVTMQVGEGQQVQIVQAQPQGQAQQAQSSTGQTMQVMQQIITNTGEIQQIPVQLNAGQLQYIRLAQPVSGTQVVQGQIQTLATSAPQVCAPKVQGLGRGPAQITQTEVQQGQQQFSQFTDGQRNSAQPARGSELTGEAEPREVKATGNATPCTSSPPTTHTPSHRAGASCVCCAQPPQSPTPPPPSDALQWVVVEVSGAPSQLEAHRELHAPLPGVTSLSPLHPSQQLYQIQQVTMPAGQDLAQPMFIQSANQPSDGQAPQVTGD</sequence>
<keyword evidence="4" id="KW-0010">Activator</keyword>